<evidence type="ECO:0000313" key="8">
    <source>
        <dbReference type="Proteomes" id="UP000284731"/>
    </source>
</evidence>
<keyword evidence="5" id="KW-0472">Membrane</keyword>
<name>A0A412PAQ1_9FIRM</name>
<feature type="region of interest" description="Disordered" evidence="4">
    <location>
        <begin position="1"/>
        <end position="57"/>
    </location>
</feature>
<dbReference type="PANTHER" id="PTHR43343">
    <property type="entry name" value="PEPTIDASE S12"/>
    <property type="match status" value="1"/>
</dbReference>
<evidence type="ECO:0000256" key="1">
    <source>
        <dbReference type="ARBA" id="ARBA00010541"/>
    </source>
</evidence>
<comment type="caution">
    <text evidence="7">The sequence shown here is derived from an EMBL/GenBank/DDBJ whole genome shotgun (WGS) entry which is preliminary data.</text>
</comment>
<dbReference type="Proteomes" id="UP000284731">
    <property type="component" value="Unassembled WGS sequence"/>
</dbReference>
<dbReference type="EMBL" id="QRWX01000005">
    <property type="protein sequence ID" value="RGT53652.1"/>
    <property type="molecule type" value="Genomic_DNA"/>
</dbReference>
<feature type="compositionally biased region" description="Polar residues" evidence="4">
    <location>
        <begin position="440"/>
        <end position="463"/>
    </location>
</feature>
<keyword evidence="3" id="KW-0378">Hydrolase</keyword>
<evidence type="ECO:0000313" key="7">
    <source>
        <dbReference type="EMBL" id="RGT53652.1"/>
    </source>
</evidence>
<comment type="similarity">
    <text evidence="1">Belongs to the peptidase S1C family.</text>
</comment>
<dbReference type="InterPro" id="IPR036034">
    <property type="entry name" value="PDZ_sf"/>
</dbReference>
<feature type="region of interest" description="Disordered" evidence="4">
    <location>
        <begin position="437"/>
        <end position="469"/>
    </location>
</feature>
<dbReference type="Gene3D" id="2.30.42.10">
    <property type="match status" value="1"/>
</dbReference>
<evidence type="ECO:0000259" key="6">
    <source>
        <dbReference type="PROSITE" id="PS50106"/>
    </source>
</evidence>
<proteinExistence type="inferred from homology"/>
<evidence type="ECO:0000256" key="2">
    <source>
        <dbReference type="ARBA" id="ARBA00022670"/>
    </source>
</evidence>
<protein>
    <submittedName>
        <fullName evidence="7">PDZ domain-containing protein</fullName>
    </submittedName>
</protein>
<feature type="domain" description="PDZ" evidence="6">
    <location>
        <begin position="336"/>
        <end position="423"/>
    </location>
</feature>
<dbReference type="Gene3D" id="2.40.10.10">
    <property type="entry name" value="Trypsin-like serine proteases"/>
    <property type="match status" value="2"/>
</dbReference>
<dbReference type="PANTHER" id="PTHR43343:SF3">
    <property type="entry name" value="PROTEASE DO-LIKE 8, CHLOROPLASTIC"/>
    <property type="match status" value="1"/>
</dbReference>
<keyword evidence="5" id="KW-1133">Transmembrane helix</keyword>
<feature type="transmembrane region" description="Helical" evidence="5">
    <location>
        <begin position="73"/>
        <end position="94"/>
    </location>
</feature>
<dbReference type="GO" id="GO:0006508">
    <property type="term" value="P:proteolysis"/>
    <property type="evidence" value="ECO:0007669"/>
    <property type="project" value="UniProtKB-KW"/>
</dbReference>
<feature type="compositionally biased region" description="Basic and acidic residues" evidence="4">
    <location>
        <begin position="36"/>
        <end position="57"/>
    </location>
</feature>
<dbReference type="InterPro" id="IPR009003">
    <property type="entry name" value="Peptidase_S1_PA"/>
</dbReference>
<dbReference type="Pfam" id="PF13180">
    <property type="entry name" value="PDZ_2"/>
    <property type="match status" value="1"/>
</dbReference>
<dbReference type="SMART" id="SM00228">
    <property type="entry name" value="PDZ"/>
    <property type="match status" value="1"/>
</dbReference>
<dbReference type="RefSeq" id="WP_118765320.1">
    <property type="nucleotide sequence ID" value="NZ_CABJCF010000005.1"/>
</dbReference>
<sequence>MSDQLNENNNEINKAIEAETIEKESQPVEESSIEATIKEETKETEKNKQTEESKKTVEANIKTGKKCPVKSKIFTAIGKAALAVICGFGGAWLYTSQSGNNGRTVVYQAEESGGSKTTSVSNEKNGTGLTVSQAAAKAAPSTVEIQTEVNSQSYGMFGGTYTTKAAGSGVIISKDGYIITNNHVISGAQKITVKTHDGTEYDAKLVGTDPKSDIAVLKVEANNLTPATLGDSSKISVGDTAIAIGNPLGTLGGTVTDGIISATSRELVVNNESMKLIQTNATINSGNSGGGLFDGNGNLIGIVQSKDSGTSSSGATIEGLGFAIPINDAMEVAEQLIKNGKVTDRATLGVYLQTLTTQQGNYTPGVYVTNVIDGSGAQAAGLKPYDKIVGADGKEVSSYPDLSAILKTKKPGDTIDLTIERDGKQIQTTITLTGTLDTKNATQTEENSQQTLPNEDNQNNQEKQIVPNR</sequence>
<keyword evidence="5" id="KW-0812">Transmembrane</keyword>
<feature type="compositionally biased region" description="Low complexity" evidence="4">
    <location>
        <begin position="1"/>
        <end position="13"/>
    </location>
</feature>
<dbReference type="InterPro" id="IPR043504">
    <property type="entry name" value="Peptidase_S1_PA_chymotrypsin"/>
</dbReference>
<evidence type="ECO:0000256" key="3">
    <source>
        <dbReference type="ARBA" id="ARBA00022801"/>
    </source>
</evidence>
<accession>A0A412PAQ1</accession>
<dbReference type="SUPFAM" id="SSF50494">
    <property type="entry name" value="Trypsin-like serine proteases"/>
    <property type="match status" value="1"/>
</dbReference>
<dbReference type="PROSITE" id="PS50106">
    <property type="entry name" value="PDZ"/>
    <property type="match status" value="1"/>
</dbReference>
<organism evidence="7 8">
    <name type="scientific">Solobacterium moorei</name>
    <dbReference type="NCBI Taxonomy" id="102148"/>
    <lineage>
        <taxon>Bacteria</taxon>
        <taxon>Bacillati</taxon>
        <taxon>Bacillota</taxon>
        <taxon>Erysipelotrichia</taxon>
        <taxon>Erysipelotrichales</taxon>
        <taxon>Erysipelotrichaceae</taxon>
        <taxon>Solobacterium</taxon>
    </lineage>
</organism>
<dbReference type="AlphaFoldDB" id="A0A412PAQ1"/>
<gene>
    <name evidence="7" type="ORF">DWX20_09440</name>
</gene>
<dbReference type="SUPFAM" id="SSF50156">
    <property type="entry name" value="PDZ domain-like"/>
    <property type="match status" value="1"/>
</dbReference>
<dbReference type="GO" id="GO:0004252">
    <property type="term" value="F:serine-type endopeptidase activity"/>
    <property type="evidence" value="ECO:0007669"/>
    <property type="project" value="InterPro"/>
</dbReference>
<evidence type="ECO:0000256" key="5">
    <source>
        <dbReference type="SAM" id="Phobius"/>
    </source>
</evidence>
<reference evidence="7 8" key="1">
    <citation type="submission" date="2018-08" db="EMBL/GenBank/DDBJ databases">
        <title>A genome reference for cultivated species of the human gut microbiota.</title>
        <authorList>
            <person name="Zou Y."/>
            <person name="Xue W."/>
            <person name="Luo G."/>
        </authorList>
    </citation>
    <scope>NUCLEOTIDE SEQUENCE [LARGE SCALE GENOMIC DNA]</scope>
    <source>
        <strain evidence="7 8">AF18-46</strain>
    </source>
</reference>
<dbReference type="PRINTS" id="PR00834">
    <property type="entry name" value="PROTEASES2C"/>
</dbReference>
<dbReference type="InterPro" id="IPR001940">
    <property type="entry name" value="Peptidase_S1C"/>
</dbReference>
<dbReference type="InterPro" id="IPR001478">
    <property type="entry name" value="PDZ"/>
</dbReference>
<dbReference type="InterPro" id="IPR051201">
    <property type="entry name" value="Chloro_Bact_Ser_Proteases"/>
</dbReference>
<dbReference type="Pfam" id="PF13365">
    <property type="entry name" value="Trypsin_2"/>
    <property type="match status" value="1"/>
</dbReference>
<evidence type="ECO:0000256" key="4">
    <source>
        <dbReference type="SAM" id="MobiDB-lite"/>
    </source>
</evidence>
<keyword evidence="2" id="KW-0645">Protease</keyword>
<feature type="compositionally biased region" description="Basic and acidic residues" evidence="4">
    <location>
        <begin position="14"/>
        <end position="26"/>
    </location>
</feature>